<sequence length="373" mass="41995">MQNFPEACTIILRDLYVDDLMSGASSEDQAIDLQKGIVAVMKTGKFNIRKWSSNSNKVLENIPIELRETQHPLKLDPDETVKTLGLKWHPALDSFSFSVQPFSQEILTKRIILSDIAKLFDPLGLLAPVTITAKLFMQQLWKVDLGWDQALPLQLSESWLSFRNSLHKIQSIQIPRYIGSCKARNFQLHGFSDASEKAISAVVYLRTSSAAGNITCNLVAAKTKVAPLKQVSLPRLELIGTVLLSKLVNTVKRALPITFDGIYGWTDSTVALHWIKSSPQRWKTFVANRVTEVQENLAPKYWFHISGLLNPADSASRGILPEELINHQLWWHGPPLLLNCTWRASDIDLQSEEAKKEERKVVLTHVALSQDLL</sequence>
<keyword evidence="2" id="KW-1185">Reference proteome</keyword>
<gene>
    <name evidence="1" type="ORF">AFUS01_LOCUS10638</name>
</gene>
<name>A0A8J2JKR1_9HEXA</name>
<organism evidence="1 2">
    <name type="scientific">Allacma fusca</name>
    <dbReference type="NCBI Taxonomy" id="39272"/>
    <lineage>
        <taxon>Eukaryota</taxon>
        <taxon>Metazoa</taxon>
        <taxon>Ecdysozoa</taxon>
        <taxon>Arthropoda</taxon>
        <taxon>Hexapoda</taxon>
        <taxon>Collembola</taxon>
        <taxon>Symphypleona</taxon>
        <taxon>Sminthuridae</taxon>
        <taxon>Allacma</taxon>
    </lineage>
</organism>
<dbReference type="OrthoDB" id="5987340at2759"/>
<evidence type="ECO:0000313" key="2">
    <source>
        <dbReference type="Proteomes" id="UP000708208"/>
    </source>
</evidence>
<reference evidence="1" key="1">
    <citation type="submission" date="2021-06" db="EMBL/GenBank/DDBJ databases">
        <authorList>
            <person name="Hodson N. C."/>
            <person name="Mongue J. A."/>
            <person name="Jaron S. K."/>
        </authorList>
    </citation>
    <scope>NUCLEOTIDE SEQUENCE</scope>
</reference>
<proteinExistence type="predicted"/>
<dbReference type="PANTHER" id="PTHR47331">
    <property type="entry name" value="PHD-TYPE DOMAIN-CONTAINING PROTEIN"/>
    <property type="match status" value="1"/>
</dbReference>
<dbReference type="EMBL" id="CAJVCH010079269">
    <property type="protein sequence ID" value="CAG7721423.1"/>
    <property type="molecule type" value="Genomic_DNA"/>
</dbReference>
<accession>A0A8J2JKR1</accession>
<dbReference type="AlphaFoldDB" id="A0A8J2JKR1"/>
<evidence type="ECO:0000313" key="1">
    <source>
        <dbReference type="EMBL" id="CAG7721423.1"/>
    </source>
</evidence>
<protein>
    <submittedName>
        <fullName evidence="1">Uncharacterized protein</fullName>
    </submittedName>
</protein>
<dbReference type="Pfam" id="PF05380">
    <property type="entry name" value="Peptidase_A17"/>
    <property type="match status" value="1"/>
</dbReference>
<dbReference type="PANTHER" id="PTHR47331:SF4">
    <property type="entry name" value="PEPTIDASE S1 DOMAIN-CONTAINING PROTEIN"/>
    <property type="match status" value="1"/>
</dbReference>
<feature type="non-terminal residue" evidence="1">
    <location>
        <position position="373"/>
    </location>
</feature>
<dbReference type="InterPro" id="IPR008042">
    <property type="entry name" value="Retrotrans_Pao"/>
</dbReference>
<dbReference type="Proteomes" id="UP000708208">
    <property type="component" value="Unassembled WGS sequence"/>
</dbReference>
<comment type="caution">
    <text evidence="1">The sequence shown here is derived from an EMBL/GenBank/DDBJ whole genome shotgun (WGS) entry which is preliminary data.</text>
</comment>